<dbReference type="AlphaFoldDB" id="A0A9D4AVG7"/>
<comment type="caution">
    <text evidence="1">The sequence shown here is derived from an EMBL/GenBank/DDBJ whole genome shotgun (WGS) entry which is preliminary data.</text>
</comment>
<reference evidence="1" key="1">
    <citation type="submission" date="2021-09" db="EMBL/GenBank/DDBJ databases">
        <title>The genome of Mauremys mutica provides insights into the evolution of semi-aquatic lifestyle.</title>
        <authorList>
            <person name="Gong S."/>
            <person name="Gao Y."/>
        </authorList>
    </citation>
    <scope>NUCLEOTIDE SEQUENCE</scope>
    <source>
        <strain evidence="1">MM-2020</strain>
        <tissue evidence="1">Muscle</tissue>
    </source>
</reference>
<dbReference type="Proteomes" id="UP000827986">
    <property type="component" value="Unassembled WGS sequence"/>
</dbReference>
<organism evidence="1 2">
    <name type="scientific">Mauremys mutica</name>
    <name type="common">yellowpond turtle</name>
    <dbReference type="NCBI Taxonomy" id="74926"/>
    <lineage>
        <taxon>Eukaryota</taxon>
        <taxon>Metazoa</taxon>
        <taxon>Chordata</taxon>
        <taxon>Craniata</taxon>
        <taxon>Vertebrata</taxon>
        <taxon>Euteleostomi</taxon>
        <taxon>Archelosauria</taxon>
        <taxon>Testudinata</taxon>
        <taxon>Testudines</taxon>
        <taxon>Cryptodira</taxon>
        <taxon>Durocryptodira</taxon>
        <taxon>Testudinoidea</taxon>
        <taxon>Geoemydidae</taxon>
        <taxon>Geoemydinae</taxon>
        <taxon>Mauremys</taxon>
    </lineage>
</organism>
<protein>
    <submittedName>
        <fullName evidence="1">Uncharacterized protein</fullName>
    </submittedName>
</protein>
<keyword evidence="2" id="KW-1185">Reference proteome</keyword>
<sequence length="114" mass="12799">MPLILARMGWLAWESRDKAPFTPYLLTAGWVVGSSKLTAPSHIQMQLLGSPWWGIMGIPKLQENGPRYSLAPSDQLRHQRFVQQQVAPFYTFMGSKTEKQIGSGYFGAKQASKD</sequence>
<evidence type="ECO:0000313" key="2">
    <source>
        <dbReference type="Proteomes" id="UP000827986"/>
    </source>
</evidence>
<proteinExistence type="predicted"/>
<gene>
    <name evidence="1" type="ORF">KIL84_007322</name>
</gene>
<dbReference type="EMBL" id="JAHDVG010000483">
    <property type="protein sequence ID" value="KAH1171704.1"/>
    <property type="molecule type" value="Genomic_DNA"/>
</dbReference>
<name>A0A9D4AVG7_9SAUR</name>
<accession>A0A9D4AVG7</accession>
<evidence type="ECO:0000313" key="1">
    <source>
        <dbReference type="EMBL" id="KAH1171704.1"/>
    </source>
</evidence>